<evidence type="ECO:0000256" key="3">
    <source>
        <dbReference type="SAM" id="MobiDB-lite"/>
    </source>
</evidence>
<sequence>MKFLIGSHQVESSVLPSERTETTTAKKKDVEHLCHKKTEVIQCKTVWTPSVLSSIGKEIHRFAGHEINIWESLDSFGSIIWPAALALCRYLESNREIVDLHDKVVLEIGAGTGLVSIVSSLLGAWVTATDLPEVLGNLRSNLSRNTRGRSRYMPQAAELFWGCKLDKTFPRSVYKYDYVLAADVIYHHDFLAELLVTMRHFCQSGTTLLWANRVRFQSDLVFTENFRKTFNISLLEDNGEIKIYSANVKEERGEVMEEGVKMENEMGAEESKNLKELKLNSNNVELQQRKLLTDATLVEEMKEVERKAELQDENQEGTEDDEMERLNDVNKETFEMEEKPVEIGGEDADRNSESHSTEKDKQQDYPRSWAPIIYYMPGKEIYHFLGQKIIIQESLDSYGATVCPAALALCKLLDTPEGRQQIHLCDKSVLELGAGTGLLSAVVTLLGAKLTATDLPEMLGNLTCNLNRNTRGRRRHEPLIAELFWGHNLEETFPRSTNHYDYVLATDVVYHHDYLTELLNTMRHFCSPGTTLVWANKVRYARDLDFINDFQKCFNSSLLTERDEVRIYVATSRETEDAREEKATDTEKSHNGDVCEDLREIQRKTQNDEVKSSQSSLEEKYEELQDFKASQDH</sequence>
<dbReference type="EMBL" id="SOYY01000004">
    <property type="protein sequence ID" value="KAA0722646.1"/>
    <property type="molecule type" value="Genomic_DNA"/>
</dbReference>
<feature type="compositionally biased region" description="Acidic residues" evidence="3">
    <location>
        <begin position="311"/>
        <end position="323"/>
    </location>
</feature>
<keyword evidence="5" id="KW-1185">Reference proteome</keyword>
<evidence type="ECO:0000313" key="5">
    <source>
        <dbReference type="Proteomes" id="UP000324632"/>
    </source>
</evidence>
<dbReference type="Proteomes" id="UP000324632">
    <property type="component" value="Chromosome 4"/>
</dbReference>
<reference evidence="4 5" key="1">
    <citation type="journal article" date="2019" name="Mol. Ecol. Resour.">
        <title>Chromosome-level genome assembly of Triplophysa tibetana, a fish adapted to the harsh high-altitude environment of the Tibetan Plateau.</title>
        <authorList>
            <person name="Yang X."/>
            <person name="Liu H."/>
            <person name="Ma Z."/>
            <person name="Zou Y."/>
            <person name="Zou M."/>
            <person name="Mao Y."/>
            <person name="Li X."/>
            <person name="Wang H."/>
            <person name="Chen T."/>
            <person name="Wang W."/>
            <person name="Yang R."/>
        </authorList>
    </citation>
    <scope>NUCLEOTIDE SEQUENCE [LARGE SCALE GENOMIC DNA]</scope>
    <source>
        <strain evidence="4">TTIB1903HZAU</strain>
        <tissue evidence="4">Muscle</tissue>
    </source>
</reference>
<dbReference type="GO" id="GO:0032259">
    <property type="term" value="P:methylation"/>
    <property type="evidence" value="ECO:0007669"/>
    <property type="project" value="UniProtKB-KW"/>
</dbReference>
<keyword evidence="4" id="KW-0808">Transferase</keyword>
<comment type="caution">
    <text evidence="4">The sequence shown here is derived from an EMBL/GenBank/DDBJ whole genome shotgun (WGS) entry which is preliminary data.</text>
</comment>
<dbReference type="Pfam" id="PF10294">
    <property type="entry name" value="Methyltransf_16"/>
    <property type="match status" value="2"/>
</dbReference>
<gene>
    <name evidence="4" type="ORF">E1301_Tti015131</name>
</gene>
<dbReference type="SUPFAM" id="SSF53335">
    <property type="entry name" value="S-adenosyl-L-methionine-dependent methyltransferases"/>
    <property type="match status" value="2"/>
</dbReference>
<evidence type="ECO:0000256" key="1">
    <source>
        <dbReference type="ARBA" id="ARBA00022603"/>
    </source>
</evidence>
<accession>A0A5A9PNW4</accession>
<dbReference type="AlphaFoldDB" id="A0A5A9PNW4"/>
<name>A0A5A9PNW4_9TELE</name>
<feature type="region of interest" description="Disordered" evidence="3">
    <location>
        <begin position="573"/>
        <end position="633"/>
    </location>
</feature>
<dbReference type="PANTHER" id="PTHR14614">
    <property type="entry name" value="HEPATOCELLULAR CARCINOMA-ASSOCIATED ANTIGEN"/>
    <property type="match status" value="1"/>
</dbReference>
<dbReference type="InterPro" id="IPR019410">
    <property type="entry name" value="Methyltransf_16"/>
</dbReference>
<feature type="region of interest" description="Disordered" evidence="3">
    <location>
        <begin position="305"/>
        <end position="363"/>
    </location>
</feature>
<keyword evidence="2" id="KW-0949">S-adenosyl-L-methionine</keyword>
<dbReference type="InterPro" id="IPR029063">
    <property type="entry name" value="SAM-dependent_MTases_sf"/>
</dbReference>
<keyword evidence="1 4" id="KW-0489">Methyltransferase</keyword>
<feature type="region of interest" description="Disordered" evidence="3">
    <location>
        <begin position="1"/>
        <end position="21"/>
    </location>
</feature>
<organism evidence="4 5">
    <name type="scientific">Triplophysa tibetana</name>
    <dbReference type="NCBI Taxonomy" id="1572043"/>
    <lineage>
        <taxon>Eukaryota</taxon>
        <taxon>Metazoa</taxon>
        <taxon>Chordata</taxon>
        <taxon>Craniata</taxon>
        <taxon>Vertebrata</taxon>
        <taxon>Euteleostomi</taxon>
        <taxon>Actinopterygii</taxon>
        <taxon>Neopterygii</taxon>
        <taxon>Teleostei</taxon>
        <taxon>Ostariophysi</taxon>
        <taxon>Cypriniformes</taxon>
        <taxon>Nemacheilidae</taxon>
        <taxon>Triplophysa</taxon>
    </lineage>
</organism>
<dbReference type="GO" id="GO:0008168">
    <property type="term" value="F:methyltransferase activity"/>
    <property type="evidence" value="ECO:0007669"/>
    <property type="project" value="UniProtKB-KW"/>
</dbReference>
<evidence type="ECO:0000313" key="4">
    <source>
        <dbReference type="EMBL" id="KAA0722646.1"/>
    </source>
</evidence>
<protein>
    <submittedName>
        <fullName evidence="4">Protein-lysine methyltransferase METTL21C</fullName>
    </submittedName>
</protein>
<evidence type="ECO:0000256" key="2">
    <source>
        <dbReference type="ARBA" id="ARBA00022691"/>
    </source>
</evidence>
<dbReference type="PANTHER" id="PTHR14614:SF13">
    <property type="entry name" value="PROTEIN-LYSINE METHYLTRANSFERASE METTL21C"/>
    <property type="match status" value="1"/>
</dbReference>
<feature type="compositionally biased region" description="Basic and acidic residues" evidence="3">
    <location>
        <begin position="324"/>
        <end position="363"/>
    </location>
</feature>
<proteinExistence type="predicted"/>
<dbReference type="Gene3D" id="3.40.50.150">
    <property type="entry name" value="Vaccinia Virus protein VP39"/>
    <property type="match status" value="2"/>
</dbReference>